<dbReference type="Proteomes" id="UP000178235">
    <property type="component" value="Unassembled WGS sequence"/>
</dbReference>
<evidence type="ECO:0000256" key="1">
    <source>
        <dbReference type="SAM" id="Phobius"/>
    </source>
</evidence>
<reference evidence="2 3" key="1">
    <citation type="journal article" date="2016" name="Nat. Commun.">
        <title>Thousands of microbial genomes shed light on interconnected biogeochemical processes in an aquifer system.</title>
        <authorList>
            <person name="Anantharaman K."/>
            <person name="Brown C.T."/>
            <person name="Hug L.A."/>
            <person name="Sharon I."/>
            <person name="Castelle C.J."/>
            <person name="Probst A.J."/>
            <person name="Thomas B.C."/>
            <person name="Singh A."/>
            <person name="Wilkins M.J."/>
            <person name="Karaoz U."/>
            <person name="Brodie E.L."/>
            <person name="Williams K.H."/>
            <person name="Hubbard S.S."/>
            <person name="Banfield J.F."/>
        </authorList>
    </citation>
    <scope>NUCLEOTIDE SEQUENCE [LARGE SCALE GENOMIC DNA]</scope>
</reference>
<comment type="caution">
    <text evidence="2">The sequence shown here is derived from an EMBL/GenBank/DDBJ whole genome shotgun (WGS) entry which is preliminary data.</text>
</comment>
<evidence type="ECO:0000313" key="2">
    <source>
        <dbReference type="EMBL" id="OGI68550.1"/>
    </source>
</evidence>
<keyword evidence="1" id="KW-0812">Transmembrane</keyword>
<dbReference type="NCBIfam" id="TIGR02532">
    <property type="entry name" value="IV_pilin_GFxxxE"/>
    <property type="match status" value="1"/>
</dbReference>
<evidence type="ECO:0000313" key="3">
    <source>
        <dbReference type="Proteomes" id="UP000178235"/>
    </source>
</evidence>
<sequence length="111" mass="12170">MYSIKNNKSGFTLIEVIIYIALFSLLLGTAFVAAYQLIDGSVRLGTKNTIQDEGNFIMRKINWALTGVDPSTVPVISGSACEEILTIQKTEPSYDPTIIRLNDVSGKNTLK</sequence>
<organism evidence="2 3">
    <name type="scientific">Candidatus Nomurabacteria bacterium RIFCSPHIGHO2_01_FULL_42_15</name>
    <dbReference type="NCBI Taxonomy" id="1801742"/>
    <lineage>
        <taxon>Bacteria</taxon>
        <taxon>Candidatus Nomuraibacteriota</taxon>
    </lineage>
</organism>
<proteinExistence type="predicted"/>
<evidence type="ECO:0008006" key="4">
    <source>
        <dbReference type="Google" id="ProtNLM"/>
    </source>
</evidence>
<accession>A0A1F6VG03</accession>
<dbReference type="EMBL" id="MFTS01000003">
    <property type="protein sequence ID" value="OGI68550.1"/>
    <property type="molecule type" value="Genomic_DNA"/>
</dbReference>
<name>A0A1F6VG03_9BACT</name>
<feature type="transmembrane region" description="Helical" evidence="1">
    <location>
        <begin position="16"/>
        <end position="38"/>
    </location>
</feature>
<protein>
    <recommendedName>
        <fullName evidence="4">Prepilin-type N-terminal cleavage/methylation domain-containing protein</fullName>
    </recommendedName>
</protein>
<dbReference type="AlphaFoldDB" id="A0A1F6VG03"/>
<keyword evidence="1" id="KW-1133">Transmembrane helix</keyword>
<dbReference type="Pfam" id="PF07963">
    <property type="entry name" value="N_methyl"/>
    <property type="match status" value="1"/>
</dbReference>
<dbReference type="InterPro" id="IPR012902">
    <property type="entry name" value="N_methyl_site"/>
</dbReference>
<gene>
    <name evidence="2" type="ORF">A2738_01575</name>
</gene>
<keyword evidence="1" id="KW-0472">Membrane</keyword>